<protein>
    <recommendedName>
        <fullName evidence="3">Helix-turn-helix domain-containing protein</fullName>
    </recommendedName>
</protein>
<organism evidence="1 2">
    <name type="scientific">Paraburkholderia fungorum</name>
    <dbReference type="NCBI Taxonomy" id="134537"/>
    <lineage>
        <taxon>Bacteria</taxon>
        <taxon>Pseudomonadati</taxon>
        <taxon>Pseudomonadota</taxon>
        <taxon>Betaproteobacteria</taxon>
        <taxon>Burkholderiales</taxon>
        <taxon>Burkholderiaceae</taxon>
        <taxon>Paraburkholderia</taxon>
    </lineage>
</organism>
<reference evidence="1 2" key="1">
    <citation type="submission" date="2020-08" db="EMBL/GenBank/DDBJ databases">
        <title>Genomic Encyclopedia of Type Strains, Phase IV (KMG-V): Genome sequencing to study the core and pangenomes of soil and plant-associated prokaryotes.</title>
        <authorList>
            <person name="Whitman W."/>
        </authorList>
    </citation>
    <scope>NUCLEOTIDE SEQUENCE [LARGE SCALE GENOMIC DNA]</scope>
    <source>
        <strain evidence="1 2">SEMIA 4013</strain>
    </source>
</reference>
<evidence type="ECO:0000313" key="2">
    <source>
        <dbReference type="Proteomes" id="UP000518681"/>
    </source>
</evidence>
<name>A0AAW3V449_9BURK</name>
<evidence type="ECO:0008006" key="3">
    <source>
        <dbReference type="Google" id="ProtNLM"/>
    </source>
</evidence>
<dbReference type="EMBL" id="JACIIK010000009">
    <property type="protein sequence ID" value="MBB6204442.1"/>
    <property type="molecule type" value="Genomic_DNA"/>
</dbReference>
<dbReference type="RefSeq" id="WP_183800996.1">
    <property type="nucleotide sequence ID" value="NZ_JACIII010000013.1"/>
</dbReference>
<gene>
    <name evidence="1" type="ORF">GGD69_005336</name>
</gene>
<accession>A0AAW3V449</accession>
<dbReference type="Proteomes" id="UP000518681">
    <property type="component" value="Unassembled WGS sequence"/>
</dbReference>
<dbReference type="AlphaFoldDB" id="A0AAW3V449"/>
<proteinExistence type="predicted"/>
<evidence type="ECO:0000313" key="1">
    <source>
        <dbReference type="EMBL" id="MBB6204442.1"/>
    </source>
</evidence>
<comment type="caution">
    <text evidence="1">The sequence shown here is derived from an EMBL/GenBank/DDBJ whole genome shotgun (WGS) entry which is preliminary data.</text>
</comment>
<sequence length="647" mass="73477">MSAMKRNPASEVGQDWKAFVLAYGYRVSSYYLGALFGRASEDVEDVKRVGVCTRHDPPKTFAELFTLWHGRAPTESDWPIPLNINGYEWQPPELALLATLVGQLSVVEIARTLTARLRKLTGDPEASRSRNSIQIRINVIGMQAGDLIGGLTTKQAGLEIGSLAIINQAIEKRHLKAVRVGHRWVIPYDEWEAWKSRRTFPPEGYVLLSTLKEPLSIRSDKLSEFARAGHVPSAVRCNPYGTKGPSTQFGTWWIDPAVAKKLIADRRAGKPMPWHGQANMDNLKVTYRLWLQRQHPDVCETCRHIWGKEGTPKTFEDYVRRYPAIAHGAKRHLTMKWSPGLTLQEISAQCGRNIGYVRRAVQNGMIATSTIGRRTYASKSDVTRWIARRCPSGEGAKSWISVETACEQYFFTSRDVRKLIDDGTLMSKVGTAGAARGLEYVLRQQCADFRAKHGFSREEAARRLGVTIDRLEHLLGGVNWRGAEGIPLSTFQAVQKRLESREGYTLEEAAEELGTTLDWVIARKNDGTFRVARAKWDQRRLYVSAPMLERLRQALVDPKKGTRSLSEDWLFLTDAAMEAGVSGTTLIKWAESGKLERRKFKGWWRYHRDAVRVCAREYWKTQRFTRPAVPEWLKAELEFNDMNRMVA</sequence>